<protein>
    <submittedName>
        <fullName evidence="2">Uncharacterized protein</fullName>
    </submittedName>
</protein>
<organism evidence="2 3">
    <name type="scientific">Arabis nemorensis</name>
    <dbReference type="NCBI Taxonomy" id="586526"/>
    <lineage>
        <taxon>Eukaryota</taxon>
        <taxon>Viridiplantae</taxon>
        <taxon>Streptophyta</taxon>
        <taxon>Embryophyta</taxon>
        <taxon>Tracheophyta</taxon>
        <taxon>Spermatophyta</taxon>
        <taxon>Magnoliopsida</taxon>
        <taxon>eudicotyledons</taxon>
        <taxon>Gunneridae</taxon>
        <taxon>Pentapetalae</taxon>
        <taxon>rosids</taxon>
        <taxon>malvids</taxon>
        <taxon>Brassicales</taxon>
        <taxon>Brassicaceae</taxon>
        <taxon>Arabideae</taxon>
        <taxon>Arabis</taxon>
    </lineage>
</organism>
<evidence type="ECO:0000313" key="3">
    <source>
        <dbReference type="Proteomes" id="UP000489600"/>
    </source>
</evidence>
<dbReference type="AlphaFoldDB" id="A0A565BU17"/>
<feature type="compositionally biased region" description="Basic and acidic residues" evidence="1">
    <location>
        <begin position="25"/>
        <end position="42"/>
    </location>
</feature>
<comment type="caution">
    <text evidence="2">The sequence shown here is derived from an EMBL/GenBank/DDBJ whole genome shotgun (WGS) entry which is preliminary data.</text>
</comment>
<feature type="compositionally biased region" description="Gly residues" evidence="1">
    <location>
        <begin position="72"/>
        <end position="81"/>
    </location>
</feature>
<name>A0A565BU17_9BRAS</name>
<evidence type="ECO:0000313" key="2">
    <source>
        <dbReference type="EMBL" id="VVB04914.1"/>
    </source>
</evidence>
<dbReference type="EMBL" id="CABITT030000005">
    <property type="protein sequence ID" value="VVB04914.1"/>
    <property type="molecule type" value="Genomic_DNA"/>
</dbReference>
<sequence length="133" mass="14335">MPIVGKISCYHSNGCLRLEKRVDKEERGDMVREESRDGRGFEGRAMASRRASGGGDSLGGGSRTHLSNRGKGTTGGRGFGGEGFKEGSIFLAISAEPALEARANTDNEGIRLDSGLDASHLFLEKTRFNNFRL</sequence>
<accession>A0A565BU17</accession>
<reference evidence="2" key="1">
    <citation type="submission" date="2019-07" db="EMBL/GenBank/DDBJ databases">
        <authorList>
            <person name="Dittberner H."/>
        </authorList>
    </citation>
    <scope>NUCLEOTIDE SEQUENCE [LARGE SCALE GENOMIC DNA]</scope>
</reference>
<evidence type="ECO:0000256" key="1">
    <source>
        <dbReference type="SAM" id="MobiDB-lite"/>
    </source>
</evidence>
<feature type="region of interest" description="Disordered" evidence="1">
    <location>
        <begin position="25"/>
        <end position="81"/>
    </location>
</feature>
<gene>
    <name evidence="2" type="ORF">ANE_LOCUS15358</name>
</gene>
<proteinExistence type="predicted"/>
<keyword evidence="3" id="KW-1185">Reference proteome</keyword>
<feature type="compositionally biased region" description="Gly residues" evidence="1">
    <location>
        <begin position="52"/>
        <end position="62"/>
    </location>
</feature>
<dbReference type="Proteomes" id="UP000489600">
    <property type="component" value="Unassembled WGS sequence"/>
</dbReference>